<accession>A0A517RD20</accession>
<dbReference type="GO" id="GO:0003677">
    <property type="term" value="F:DNA binding"/>
    <property type="evidence" value="ECO:0007669"/>
    <property type="project" value="InterPro"/>
</dbReference>
<dbReference type="OrthoDB" id="246527at2"/>
<reference evidence="3 4" key="1">
    <citation type="submission" date="2019-02" db="EMBL/GenBank/DDBJ databases">
        <title>Deep-cultivation of Planctomycetes and their phenomic and genomic characterization uncovers novel biology.</title>
        <authorList>
            <person name="Wiegand S."/>
            <person name="Jogler M."/>
            <person name="Boedeker C."/>
            <person name="Pinto D."/>
            <person name="Vollmers J."/>
            <person name="Rivas-Marin E."/>
            <person name="Kohn T."/>
            <person name="Peeters S.H."/>
            <person name="Heuer A."/>
            <person name="Rast P."/>
            <person name="Oberbeckmann S."/>
            <person name="Bunk B."/>
            <person name="Jeske O."/>
            <person name="Meyerdierks A."/>
            <person name="Storesund J.E."/>
            <person name="Kallscheuer N."/>
            <person name="Luecker S."/>
            <person name="Lage O.M."/>
            <person name="Pohl T."/>
            <person name="Merkel B.J."/>
            <person name="Hornburger P."/>
            <person name="Mueller R.-W."/>
            <person name="Bruemmer F."/>
            <person name="Labrenz M."/>
            <person name="Spormann A.M."/>
            <person name="Op den Camp H."/>
            <person name="Overmann J."/>
            <person name="Amann R."/>
            <person name="Jetten M.S.M."/>
            <person name="Mascher T."/>
            <person name="Medema M.H."/>
            <person name="Devos D.P."/>
            <person name="Kaster A.-K."/>
            <person name="Ovreas L."/>
            <person name="Rohde M."/>
            <person name="Galperin M.Y."/>
            <person name="Jogler C."/>
        </authorList>
    </citation>
    <scope>NUCLEOTIDE SEQUENCE [LARGE SCALE GENOMIC DNA]</scope>
    <source>
        <strain evidence="3 4">Pan241w</strain>
    </source>
</reference>
<feature type="domain" description="Transposase IS801/IS1294" evidence="1">
    <location>
        <begin position="141"/>
        <end position="306"/>
    </location>
</feature>
<dbReference type="PANTHER" id="PTHR37023">
    <property type="entry name" value="TRANSPOSASE"/>
    <property type="match status" value="1"/>
</dbReference>
<dbReference type="Pfam" id="PF14319">
    <property type="entry name" value="Zn_Tnp_IS91"/>
    <property type="match status" value="1"/>
</dbReference>
<dbReference type="Pfam" id="PF04986">
    <property type="entry name" value="Y2_Tnp"/>
    <property type="match status" value="1"/>
</dbReference>
<organism evidence="3 4">
    <name type="scientific">Gimesia alba</name>
    <dbReference type="NCBI Taxonomy" id="2527973"/>
    <lineage>
        <taxon>Bacteria</taxon>
        <taxon>Pseudomonadati</taxon>
        <taxon>Planctomycetota</taxon>
        <taxon>Planctomycetia</taxon>
        <taxon>Planctomycetales</taxon>
        <taxon>Planctomycetaceae</taxon>
        <taxon>Gimesia</taxon>
    </lineage>
</organism>
<evidence type="ECO:0000313" key="3">
    <source>
        <dbReference type="EMBL" id="QDT41778.1"/>
    </source>
</evidence>
<evidence type="ECO:0000259" key="1">
    <source>
        <dbReference type="Pfam" id="PF04986"/>
    </source>
</evidence>
<keyword evidence="4" id="KW-1185">Reference proteome</keyword>
<proteinExistence type="predicted"/>
<protein>
    <submittedName>
        <fullName evidence="3">Transposase</fullName>
    </submittedName>
</protein>
<gene>
    <name evidence="3" type="ORF">Pan241w_18410</name>
</gene>
<dbReference type="KEGG" id="gaz:Pan241w_18410"/>
<name>A0A517RD20_9PLAN</name>
<dbReference type="PANTHER" id="PTHR37023:SF1">
    <property type="entry name" value="ISSOD25 TRANSPOSASE TNPA_ISSOD25"/>
    <property type="match status" value="1"/>
</dbReference>
<evidence type="ECO:0000259" key="2">
    <source>
        <dbReference type="Pfam" id="PF14319"/>
    </source>
</evidence>
<feature type="domain" description="Transposase zinc-binding" evidence="2">
    <location>
        <begin position="8"/>
        <end position="98"/>
    </location>
</feature>
<dbReference type="GO" id="GO:0004803">
    <property type="term" value="F:transposase activity"/>
    <property type="evidence" value="ECO:0007669"/>
    <property type="project" value="InterPro"/>
</dbReference>
<sequence length="376" mass="42961">MPTVADALRQHAPGYLESFNQRVPLGHRKVLSYIMRCRTGRLGSVIYRCKSCERTHWVGRSCGNRHCPNCQKLKTTLWLASQTEKILPVQHFVVTFTVPQELRPLLRANQKEGYNAIFKAGSETIRMLLKVPRNLGSDKIGFFGVLHTWGRDLQAYHPHVHFVVPGGGVSKDGKQWLQVNKDQLFHPRPALQLYKQRFAEAMKEAGLYSKLPDGVLKKNWVVNIQPVGDGRAVLKYLSPYVYRVAISDNRIEQVDEKGVTYRVKLTGSHHYVSRRATGQQFVASFAQHILPSGFQKIRYYGWMSPNHKLKLAEVRWLVWLWRGWTFWLGSAMLQPKVTKPPAPTCSDCGGELELLAITNETGKLIWQRQLQARGPP</sequence>
<dbReference type="InterPro" id="IPR026889">
    <property type="entry name" value="Zn_Tnp"/>
</dbReference>
<dbReference type="Proteomes" id="UP000317171">
    <property type="component" value="Chromosome"/>
</dbReference>
<dbReference type="AlphaFoldDB" id="A0A517RD20"/>
<dbReference type="InterPro" id="IPR007069">
    <property type="entry name" value="Transposase_32"/>
</dbReference>
<dbReference type="GO" id="GO:0006313">
    <property type="term" value="P:DNA transposition"/>
    <property type="evidence" value="ECO:0007669"/>
    <property type="project" value="InterPro"/>
</dbReference>
<dbReference type="RefSeq" id="WP_145213912.1">
    <property type="nucleotide sequence ID" value="NZ_CP036269.1"/>
</dbReference>
<dbReference type="EMBL" id="CP036269">
    <property type="protein sequence ID" value="QDT41778.1"/>
    <property type="molecule type" value="Genomic_DNA"/>
</dbReference>
<evidence type="ECO:0000313" key="4">
    <source>
        <dbReference type="Proteomes" id="UP000317171"/>
    </source>
</evidence>